<name>A0ABM8G4S0_9CELL</name>
<accession>A0ABM8G4S0</accession>
<evidence type="ECO:0000313" key="2">
    <source>
        <dbReference type="EMBL" id="BDZ43148.1"/>
    </source>
</evidence>
<dbReference type="EMBL" id="AP027729">
    <property type="protein sequence ID" value="BDZ43148.1"/>
    <property type="molecule type" value="Genomic_DNA"/>
</dbReference>
<keyword evidence="1" id="KW-0472">Membrane</keyword>
<dbReference type="InterPro" id="IPR058061">
    <property type="entry name" value="SCO4848-like"/>
</dbReference>
<feature type="transmembrane region" description="Helical" evidence="1">
    <location>
        <begin position="6"/>
        <end position="25"/>
    </location>
</feature>
<evidence type="ECO:0000256" key="1">
    <source>
        <dbReference type="SAM" id="Phobius"/>
    </source>
</evidence>
<dbReference type="Proteomes" id="UP001321475">
    <property type="component" value="Chromosome"/>
</dbReference>
<dbReference type="Pfam" id="PF26606">
    <property type="entry name" value="SCO4848"/>
    <property type="match status" value="1"/>
</dbReference>
<reference evidence="3" key="1">
    <citation type="journal article" date="2019" name="Int. J. Syst. Evol. Microbiol.">
        <title>The Global Catalogue of Microorganisms (GCM) 10K type strain sequencing project: providing services to taxonomists for standard genome sequencing and annotation.</title>
        <authorList>
            <consortium name="The Broad Institute Genomics Platform"/>
            <consortium name="The Broad Institute Genome Sequencing Center for Infectious Disease"/>
            <person name="Wu L."/>
            <person name="Ma J."/>
        </authorList>
    </citation>
    <scope>NUCLEOTIDE SEQUENCE [LARGE SCALE GENOMIC DNA]</scope>
    <source>
        <strain evidence="3">NBRC 108565</strain>
    </source>
</reference>
<feature type="transmembrane region" description="Helical" evidence="1">
    <location>
        <begin position="46"/>
        <end position="69"/>
    </location>
</feature>
<keyword evidence="1" id="KW-1133">Transmembrane helix</keyword>
<proteinExistence type="predicted"/>
<gene>
    <name evidence="2" type="ORF">GCM10025865_24470</name>
</gene>
<sequence length="72" mass="7996">MELPLGWSLLLIVTGLWNVLIWPRFWQRIAKDPRSRDDAGRRTKFLTVHAVLIGVSLALGVAVGALGVITLF</sequence>
<keyword evidence="1" id="KW-0812">Transmembrane</keyword>
<dbReference type="RefSeq" id="WP_286217462.1">
    <property type="nucleotide sequence ID" value="NZ_AP027729.1"/>
</dbReference>
<protein>
    <recommendedName>
        <fullName evidence="4">Integral membrane protein</fullName>
    </recommendedName>
</protein>
<dbReference type="NCBIfam" id="NF046117">
    <property type="entry name" value="SCO4848_fam"/>
    <property type="match status" value="1"/>
</dbReference>
<keyword evidence="3" id="KW-1185">Reference proteome</keyword>
<evidence type="ECO:0000313" key="3">
    <source>
        <dbReference type="Proteomes" id="UP001321475"/>
    </source>
</evidence>
<organism evidence="2 3">
    <name type="scientific">Paraoerskovia sediminicola</name>
    <dbReference type="NCBI Taxonomy" id="1138587"/>
    <lineage>
        <taxon>Bacteria</taxon>
        <taxon>Bacillati</taxon>
        <taxon>Actinomycetota</taxon>
        <taxon>Actinomycetes</taxon>
        <taxon>Micrococcales</taxon>
        <taxon>Cellulomonadaceae</taxon>
        <taxon>Paraoerskovia</taxon>
    </lineage>
</organism>
<evidence type="ECO:0008006" key="4">
    <source>
        <dbReference type="Google" id="ProtNLM"/>
    </source>
</evidence>